<keyword evidence="3" id="KW-1185">Reference proteome</keyword>
<evidence type="ECO:0000256" key="1">
    <source>
        <dbReference type="SAM" id="MobiDB-lite"/>
    </source>
</evidence>
<evidence type="ECO:0000313" key="2">
    <source>
        <dbReference type="EMBL" id="PUU78360.1"/>
    </source>
</evidence>
<reference evidence="2 3" key="1">
    <citation type="submission" date="2017-04" db="EMBL/GenBank/DDBJ databases">
        <title>Draft genome sequence of Tuber borchii Vittad., a whitish edible truffle.</title>
        <authorList>
            <consortium name="DOE Joint Genome Institute"/>
            <person name="Murat C."/>
            <person name="Kuo A."/>
            <person name="Barry K.W."/>
            <person name="Clum A."/>
            <person name="Dockter R.B."/>
            <person name="Fauchery L."/>
            <person name="Iotti M."/>
            <person name="Kohler A."/>
            <person name="Labutti K."/>
            <person name="Lindquist E.A."/>
            <person name="Lipzen A."/>
            <person name="Ohm R.A."/>
            <person name="Wang M."/>
            <person name="Grigoriev I.V."/>
            <person name="Zambonelli A."/>
            <person name="Martin F.M."/>
        </authorList>
    </citation>
    <scope>NUCLEOTIDE SEQUENCE [LARGE SCALE GENOMIC DNA]</scope>
    <source>
        <strain evidence="2 3">Tbo3840</strain>
    </source>
</reference>
<feature type="compositionally biased region" description="Polar residues" evidence="1">
    <location>
        <begin position="1"/>
        <end position="12"/>
    </location>
</feature>
<gene>
    <name evidence="2" type="ORF">B9Z19DRAFT_1126859</name>
</gene>
<protein>
    <submittedName>
        <fullName evidence="2">Uncharacterized protein</fullName>
    </submittedName>
</protein>
<dbReference type="AlphaFoldDB" id="A0A2T6ZS85"/>
<name>A0A2T6ZS85_TUBBO</name>
<dbReference type="Proteomes" id="UP000244722">
    <property type="component" value="Unassembled WGS sequence"/>
</dbReference>
<comment type="caution">
    <text evidence="2">The sequence shown here is derived from an EMBL/GenBank/DDBJ whole genome shotgun (WGS) entry which is preliminary data.</text>
</comment>
<evidence type="ECO:0000313" key="3">
    <source>
        <dbReference type="Proteomes" id="UP000244722"/>
    </source>
</evidence>
<accession>A0A2T6ZS85</accession>
<feature type="region of interest" description="Disordered" evidence="1">
    <location>
        <begin position="1"/>
        <end position="51"/>
    </location>
</feature>
<organism evidence="2 3">
    <name type="scientific">Tuber borchii</name>
    <name type="common">White truffle</name>
    <dbReference type="NCBI Taxonomy" id="42251"/>
    <lineage>
        <taxon>Eukaryota</taxon>
        <taxon>Fungi</taxon>
        <taxon>Dikarya</taxon>
        <taxon>Ascomycota</taxon>
        <taxon>Pezizomycotina</taxon>
        <taxon>Pezizomycetes</taxon>
        <taxon>Pezizales</taxon>
        <taxon>Tuberaceae</taxon>
        <taxon>Tuber</taxon>
    </lineage>
</organism>
<proteinExistence type="predicted"/>
<sequence>MTSNGRNPQGSTRGPGLGTSQGAPNNPSESAPRSRTNDSITLPPSQSDLEPLVEIQKRLHILLSETAPGGPEQGAELRELTDQVVLESGTDQETSIMLQEVDDG</sequence>
<feature type="compositionally biased region" description="Polar residues" evidence="1">
    <location>
        <begin position="20"/>
        <end position="48"/>
    </location>
</feature>
<dbReference type="EMBL" id="NESQ01000121">
    <property type="protein sequence ID" value="PUU78360.1"/>
    <property type="molecule type" value="Genomic_DNA"/>
</dbReference>